<keyword evidence="2" id="KW-1185">Reference proteome</keyword>
<proteinExistence type="predicted"/>
<gene>
    <name evidence="1" type="ORF">L6164_007050</name>
</gene>
<evidence type="ECO:0000313" key="2">
    <source>
        <dbReference type="Proteomes" id="UP000828941"/>
    </source>
</evidence>
<protein>
    <submittedName>
        <fullName evidence="1">Uncharacterized protein</fullName>
    </submittedName>
</protein>
<evidence type="ECO:0000313" key="1">
    <source>
        <dbReference type="EMBL" id="KAI4352836.1"/>
    </source>
</evidence>
<dbReference type="Proteomes" id="UP000828941">
    <property type="component" value="Chromosome 3"/>
</dbReference>
<dbReference type="EMBL" id="CM039428">
    <property type="protein sequence ID" value="KAI4352836.1"/>
    <property type="molecule type" value="Genomic_DNA"/>
</dbReference>
<name>A0ACB9PWB6_BAUVA</name>
<comment type="caution">
    <text evidence="1">The sequence shown here is derived from an EMBL/GenBank/DDBJ whole genome shotgun (WGS) entry which is preliminary data.</text>
</comment>
<sequence length="287" mass="32516">MVEGWLKSPTKLPSIPRTIRSTKDHLDILDHILIARPKLKHIKDETGGTPLHRAALLGHLEVVRKLLEQHPASAIEWNTKGYLPIHLASKKGHVSVVKEILNKVTWLDPIDLLKQKGQNILHMAAKNGKHEVVKFIPREKKLHKLLNEKDKKGNTPLHSASLASQGFTVPDGFIDSDDKDITNIGMATLISEFMFKVIFTWLSVPHTLRYCCGRGFGYNVHSIHGCFTCSRERSLLACPDCHNHGNHLPIHILGSVCSSDVPNWSSNTFELHRWSYFQDDDSIFWKL</sequence>
<reference evidence="1 2" key="1">
    <citation type="journal article" date="2022" name="DNA Res.">
        <title>Chromosomal-level genome assembly of the orchid tree Bauhinia variegata (Leguminosae; Cercidoideae) supports the allotetraploid origin hypothesis of Bauhinia.</title>
        <authorList>
            <person name="Zhong Y."/>
            <person name="Chen Y."/>
            <person name="Zheng D."/>
            <person name="Pang J."/>
            <person name="Liu Y."/>
            <person name="Luo S."/>
            <person name="Meng S."/>
            <person name="Qian L."/>
            <person name="Wei D."/>
            <person name="Dai S."/>
            <person name="Zhou R."/>
        </authorList>
    </citation>
    <scope>NUCLEOTIDE SEQUENCE [LARGE SCALE GENOMIC DNA]</scope>
    <source>
        <strain evidence="1">BV-YZ2020</strain>
    </source>
</reference>
<organism evidence="1 2">
    <name type="scientific">Bauhinia variegata</name>
    <name type="common">Purple orchid tree</name>
    <name type="synonym">Phanera variegata</name>
    <dbReference type="NCBI Taxonomy" id="167791"/>
    <lineage>
        <taxon>Eukaryota</taxon>
        <taxon>Viridiplantae</taxon>
        <taxon>Streptophyta</taxon>
        <taxon>Embryophyta</taxon>
        <taxon>Tracheophyta</taxon>
        <taxon>Spermatophyta</taxon>
        <taxon>Magnoliopsida</taxon>
        <taxon>eudicotyledons</taxon>
        <taxon>Gunneridae</taxon>
        <taxon>Pentapetalae</taxon>
        <taxon>rosids</taxon>
        <taxon>fabids</taxon>
        <taxon>Fabales</taxon>
        <taxon>Fabaceae</taxon>
        <taxon>Cercidoideae</taxon>
        <taxon>Cercideae</taxon>
        <taxon>Bauhiniinae</taxon>
        <taxon>Bauhinia</taxon>
    </lineage>
</organism>
<accession>A0ACB9PWB6</accession>